<dbReference type="PANTHER" id="PTHR14130:SF3">
    <property type="entry name" value="RHO GTPASE-ACTIVATING PROTEIN 17"/>
    <property type="match status" value="1"/>
</dbReference>
<accession>A0A8T2K7T8</accession>
<evidence type="ECO:0000256" key="1">
    <source>
        <dbReference type="ARBA" id="ARBA00022468"/>
    </source>
</evidence>
<sequence length="152" mass="16505">MTIIEPIIQHADWFFPGELDFNVSGAFVPAVPAAFSNNVSYTTNDITYEFGPLEKKRPISMIADGEFLKKESSGMKTLEFHMNNRRGGTLSRKHAAPAFQPPLPPSEGGTHTDPSAPTIDGLTGGTVLQSTASIDPLTNHGNDEARYSQMIQ</sequence>
<protein>
    <submittedName>
        <fullName evidence="3">Uncharacterized protein</fullName>
    </submittedName>
</protein>
<dbReference type="GO" id="GO:0005829">
    <property type="term" value="C:cytosol"/>
    <property type="evidence" value="ECO:0007669"/>
    <property type="project" value="TreeGrafter"/>
</dbReference>
<dbReference type="GO" id="GO:0035020">
    <property type="term" value="P:regulation of Rac protein signal transduction"/>
    <property type="evidence" value="ECO:0007669"/>
    <property type="project" value="TreeGrafter"/>
</dbReference>
<dbReference type="InterPro" id="IPR047165">
    <property type="entry name" value="RHG17/44/SH3BP1-like"/>
</dbReference>
<name>A0A8T2K7T8_9PIPI</name>
<dbReference type="PANTHER" id="PTHR14130">
    <property type="entry name" value="3BP-1 RELATED RHOGAP"/>
    <property type="match status" value="1"/>
</dbReference>
<dbReference type="EMBL" id="JAACNH010000002">
    <property type="protein sequence ID" value="KAG8452263.1"/>
    <property type="molecule type" value="Genomic_DNA"/>
</dbReference>
<evidence type="ECO:0000313" key="4">
    <source>
        <dbReference type="Proteomes" id="UP000812440"/>
    </source>
</evidence>
<evidence type="ECO:0000313" key="3">
    <source>
        <dbReference type="EMBL" id="KAG8452263.1"/>
    </source>
</evidence>
<keyword evidence="4" id="KW-1185">Reference proteome</keyword>
<feature type="region of interest" description="Disordered" evidence="2">
    <location>
        <begin position="89"/>
        <end position="152"/>
    </location>
</feature>
<evidence type="ECO:0000256" key="2">
    <source>
        <dbReference type="SAM" id="MobiDB-lite"/>
    </source>
</evidence>
<keyword evidence="1" id="KW-0343">GTPase activation</keyword>
<dbReference type="Proteomes" id="UP000812440">
    <property type="component" value="Chromosome 2"/>
</dbReference>
<dbReference type="OrthoDB" id="19923at2759"/>
<proteinExistence type="predicted"/>
<dbReference type="AlphaFoldDB" id="A0A8T2K7T8"/>
<dbReference type="GO" id="GO:0032956">
    <property type="term" value="P:regulation of actin cytoskeleton organization"/>
    <property type="evidence" value="ECO:0007669"/>
    <property type="project" value="TreeGrafter"/>
</dbReference>
<comment type="caution">
    <text evidence="3">The sequence shown here is derived from an EMBL/GenBank/DDBJ whole genome shotgun (WGS) entry which is preliminary data.</text>
</comment>
<gene>
    <name evidence="3" type="ORF">GDO86_004170</name>
</gene>
<organism evidence="3 4">
    <name type="scientific">Hymenochirus boettgeri</name>
    <name type="common">Congo dwarf clawed frog</name>
    <dbReference type="NCBI Taxonomy" id="247094"/>
    <lineage>
        <taxon>Eukaryota</taxon>
        <taxon>Metazoa</taxon>
        <taxon>Chordata</taxon>
        <taxon>Craniata</taxon>
        <taxon>Vertebrata</taxon>
        <taxon>Euteleostomi</taxon>
        <taxon>Amphibia</taxon>
        <taxon>Batrachia</taxon>
        <taxon>Anura</taxon>
        <taxon>Pipoidea</taxon>
        <taxon>Pipidae</taxon>
        <taxon>Pipinae</taxon>
        <taxon>Hymenochirus</taxon>
    </lineage>
</organism>
<reference evidence="3" key="1">
    <citation type="thesis" date="2020" institute="ProQuest LLC" country="789 East Eisenhower Parkway, Ann Arbor, MI, USA">
        <title>Comparative Genomics and Chromosome Evolution.</title>
        <authorList>
            <person name="Mudd A.B."/>
        </authorList>
    </citation>
    <scope>NUCLEOTIDE SEQUENCE</scope>
    <source>
        <strain evidence="3">Female2</strain>
        <tissue evidence="3">Blood</tissue>
    </source>
</reference>
<dbReference type="GO" id="GO:0005096">
    <property type="term" value="F:GTPase activator activity"/>
    <property type="evidence" value="ECO:0007669"/>
    <property type="project" value="UniProtKB-KW"/>
</dbReference>